<dbReference type="AlphaFoldDB" id="A0A2A7SEG1"/>
<evidence type="ECO:0000256" key="2">
    <source>
        <dbReference type="ARBA" id="ARBA00011915"/>
    </source>
</evidence>
<dbReference type="GO" id="GO:0003860">
    <property type="term" value="F:3-hydroxyisobutyryl-CoA hydrolase activity"/>
    <property type="evidence" value="ECO:0007669"/>
    <property type="project" value="UniProtKB-EC"/>
</dbReference>
<feature type="domain" description="Enoyl-CoA hydratase/isomerase" evidence="5">
    <location>
        <begin position="48"/>
        <end position="385"/>
    </location>
</feature>
<evidence type="ECO:0000313" key="6">
    <source>
        <dbReference type="EMBL" id="PEH41951.1"/>
    </source>
</evidence>
<dbReference type="InterPro" id="IPR029045">
    <property type="entry name" value="ClpP/crotonase-like_dom_sf"/>
</dbReference>
<feature type="chain" id="PRO_5013060692" description="3-hydroxyisobutyryl-CoA hydrolase" evidence="4">
    <location>
        <begin position="18"/>
        <end position="402"/>
    </location>
</feature>
<keyword evidence="3" id="KW-0378">Hydrolase</keyword>
<name>A0A2A7SEG1_BURGA</name>
<evidence type="ECO:0000256" key="1">
    <source>
        <dbReference type="ARBA" id="ARBA00001709"/>
    </source>
</evidence>
<dbReference type="InterPro" id="IPR032259">
    <property type="entry name" value="HIBYL-CoA-H"/>
</dbReference>
<dbReference type="GO" id="GO:0006574">
    <property type="term" value="P:L-valine catabolic process"/>
    <property type="evidence" value="ECO:0007669"/>
    <property type="project" value="TreeGrafter"/>
</dbReference>
<dbReference type="Proteomes" id="UP000220629">
    <property type="component" value="Unassembled WGS sequence"/>
</dbReference>
<dbReference type="Pfam" id="PF16113">
    <property type="entry name" value="ECH_2"/>
    <property type="match status" value="1"/>
</dbReference>
<evidence type="ECO:0000313" key="7">
    <source>
        <dbReference type="Proteomes" id="UP000220629"/>
    </source>
</evidence>
<dbReference type="RefSeq" id="WP_098151809.1">
    <property type="nucleotide sequence ID" value="NZ_CADEQB010000031.1"/>
</dbReference>
<proteinExistence type="predicted"/>
<feature type="signal peptide" evidence="4">
    <location>
        <begin position="1"/>
        <end position="17"/>
    </location>
</feature>
<dbReference type="InterPro" id="IPR045004">
    <property type="entry name" value="ECH_dom"/>
</dbReference>
<gene>
    <name evidence="6" type="ORF">CRM94_07200</name>
</gene>
<dbReference type="EMBL" id="PDDY01000001">
    <property type="protein sequence ID" value="PEH41951.1"/>
    <property type="molecule type" value="Genomic_DNA"/>
</dbReference>
<dbReference type="GO" id="GO:0005829">
    <property type="term" value="C:cytosol"/>
    <property type="evidence" value="ECO:0007669"/>
    <property type="project" value="TreeGrafter"/>
</dbReference>
<evidence type="ECO:0000259" key="5">
    <source>
        <dbReference type="Pfam" id="PF16113"/>
    </source>
</evidence>
<dbReference type="EC" id="3.1.2.4" evidence="2"/>
<dbReference type="SUPFAM" id="SSF52096">
    <property type="entry name" value="ClpP/crotonase"/>
    <property type="match status" value="1"/>
</dbReference>
<dbReference type="PANTHER" id="PTHR43176:SF3">
    <property type="entry name" value="3-HYDROXYISOBUTYRYL-COA HYDROLASE, MITOCHONDRIAL"/>
    <property type="match status" value="1"/>
</dbReference>
<evidence type="ECO:0000256" key="4">
    <source>
        <dbReference type="SAM" id="SignalP"/>
    </source>
</evidence>
<comment type="catalytic activity">
    <reaction evidence="1">
        <text>3-hydroxy-2-methylpropanoyl-CoA + H2O = 3-hydroxy-2-methylpropanoate + CoA + H(+)</text>
        <dbReference type="Rhea" id="RHEA:20888"/>
        <dbReference type="ChEBI" id="CHEBI:11805"/>
        <dbReference type="ChEBI" id="CHEBI:15377"/>
        <dbReference type="ChEBI" id="CHEBI:15378"/>
        <dbReference type="ChEBI" id="CHEBI:57287"/>
        <dbReference type="ChEBI" id="CHEBI:57340"/>
        <dbReference type="EC" id="3.1.2.4"/>
    </reaction>
</comment>
<dbReference type="PANTHER" id="PTHR43176">
    <property type="entry name" value="3-HYDROXYISOBUTYRYL-COA HYDROLASE-RELATED"/>
    <property type="match status" value="1"/>
</dbReference>
<sequence length="402" mass="43655">MSMALQASMVSSASAPAAEASTAFTSAGAAAAASNGPDVTMRVINRVAVITLDRPAALNALSHAMVRELAVLVERCREDPQILAIVLRGAGEKGFCAGGDVRALYHEAKAGSRDWLQFFVDEYRLDYALHTFPKPVVALMDGITMGGGMGLAQGAALRVTTERSKLAMPETRIGFVPDVGATHFLSALPVELALYIGLTGVTLSGADALVARLADLCVPASWLETFEQRLERAELGGPDLPGALRAVFEPPCNIVPHAALDGQLPWIVRHFDRRSSVERIVATLRHDLGREESSREYRQWLQATLDALTGHSPTMLLVTRDALLRGRQMTLAESFRMELSIGSRAIEDGDFVEGVRAHLVDKDRRPRWAPATLTEVRGERVRHFLSSPWKLEAHPLADLGRD</sequence>
<comment type="caution">
    <text evidence="6">The sequence shown here is derived from an EMBL/GenBank/DDBJ whole genome shotgun (WGS) entry which is preliminary data.</text>
</comment>
<reference evidence="7" key="1">
    <citation type="submission" date="2017-09" db="EMBL/GenBank/DDBJ databases">
        <title>FDA dAtabase for Regulatory Grade micrObial Sequences (FDA-ARGOS): Supporting development and validation of Infectious Disease Dx tests.</title>
        <authorList>
            <person name="Minogue T."/>
            <person name="Wolcott M."/>
            <person name="Wasieloski L."/>
            <person name="Aguilar W."/>
            <person name="Moore D."/>
            <person name="Tallon L."/>
            <person name="Sadzewicz L."/>
            <person name="Ott S."/>
            <person name="Zhao X."/>
            <person name="Nagaraj S."/>
            <person name="Vavikolanu K."/>
            <person name="Aluvathingal J."/>
            <person name="Nadendla S."/>
            <person name="Sichtig H."/>
        </authorList>
    </citation>
    <scope>NUCLEOTIDE SEQUENCE [LARGE SCALE GENOMIC DNA]</scope>
    <source>
        <strain evidence="7">FDAARGOS_390</strain>
    </source>
</reference>
<keyword evidence="4" id="KW-0732">Signal</keyword>
<organism evidence="6 7">
    <name type="scientific">Burkholderia gladioli</name>
    <name type="common">Pseudomonas marginata</name>
    <name type="synonym">Phytomonas marginata</name>
    <dbReference type="NCBI Taxonomy" id="28095"/>
    <lineage>
        <taxon>Bacteria</taxon>
        <taxon>Pseudomonadati</taxon>
        <taxon>Pseudomonadota</taxon>
        <taxon>Betaproteobacteria</taxon>
        <taxon>Burkholderiales</taxon>
        <taxon>Burkholderiaceae</taxon>
        <taxon>Burkholderia</taxon>
    </lineage>
</organism>
<evidence type="ECO:0000256" key="3">
    <source>
        <dbReference type="ARBA" id="ARBA00022801"/>
    </source>
</evidence>
<dbReference type="NCBIfam" id="NF004127">
    <property type="entry name" value="PRK05617.1"/>
    <property type="match status" value="1"/>
</dbReference>
<dbReference type="Gene3D" id="3.90.226.10">
    <property type="entry name" value="2-enoyl-CoA Hydratase, Chain A, domain 1"/>
    <property type="match status" value="1"/>
</dbReference>
<dbReference type="CDD" id="cd06558">
    <property type="entry name" value="crotonase-like"/>
    <property type="match status" value="1"/>
</dbReference>
<accession>A0A2A7SEG1</accession>
<protein>
    <recommendedName>
        <fullName evidence="2">3-hydroxyisobutyryl-CoA hydrolase</fullName>
        <ecNumber evidence="2">3.1.2.4</ecNumber>
    </recommendedName>
</protein>